<dbReference type="Pfam" id="PF01733">
    <property type="entry name" value="Nucleoside_tran"/>
    <property type="match status" value="1"/>
</dbReference>
<name>T1IPQ8_STRMM</name>
<dbReference type="AlphaFoldDB" id="T1IPQ8"/>
<dbReference type="PANTHER" id="PTHR10332:SF88">
    <property type="entry name" value="EQUILIBRATIVE NUCLEOSIDE TRANSPORTER 1, ISOFORM A"/>
    <property type="match status" value="1"/>
</dbReference>
<evidence type="ECO:0000313" key="9">
    <source>
        <dbReference type="Proteomes" id="UP000014500"/>
    </source>
</evidence>
<reference evidence="8" key="2">
    <citation type="submission" date="2015-02" db="UniProtKB">
        <authorList>
            <consortium name="EnsemblMetazoa"/>
        </authorList>
    </citation>
    <scope>IDENTIFICATION</scope>
</reference>
<dbReference type="EMBL" id="JH431265">
    <property type="status" value="NOT_ANNOTATED_CDS"/>
    <property type="molecule type" value="Genomic_DNA"/>
</dbReference>
<keyword evidence="9" id="KW-1185">Reference proteome</keyword>
<feature type="transmembrane region" description="Helical" evidence="7">
    <location>
        <begin position="202"/>
        <end position="222"/>
    </location>
</feature>
<dbReference type="OMA" id="TICKWIS"/>
<accession>T1IPQ8</accession>
<keyword evidence="3" id="KW-0813">Transport</keyword>
<dbReference type="SUPFAM" id="SSF103473">
    <property type="entry name" value="MFS general substrate transporter"/>
    <property type="match status" value="1"/>
</dbReference>
<dbReference type="InterPro" id="IPR036259">
    <property type="entry name" value="MFS_trans_sf"/>
</dbReference>
<dbReference type="STRING" id="126957.T1IPQ8"/>
<dbReference type="InterPro" id="IPR002259">
    <property type="entry name" value="Eqnu_transpt"/>
</dbReference>
<dbReference type="GO" id="GO:0005886">
    <property type="term" value="C:plasma membrane"/>
    <property type="evidence" value="ECO:0007669"/>
    <property type="project" value="TreeGrafter"/>
</dbReference>
<evidence type="ECO:0000256" key="4">
    <source>
        <dbReference type="ARBA" id="ARBA00022692"/>
    </source>
</evidence>
<comment type="subcellular location">
    <subcellularLocation>
        <location evidence="1">Membrane</location>
        <topology evidence="1">Multi-pass membrane protein</topology>
    </subcellularLocation>
</comment>
<organism evidence="8 9">
    <name type="scientific">Strigamia maritima</name>
    <name type="common">European centipede</name>
    <name type="synonym">Geophilus maritimus</name>
    <dbReference type="NCBI Taxonomy" id="126957"/>
    <lineage>
        <taxon>Eukaryota</taxon>
        <taxon>Metazoa</taxon>
        <taxon>Ecdysozoa</taxon>
        <taxon>Arthropoda</taxon>
        <taxon>Myriapoda</taxon>
        <taxon>Chilopoda</taxon>
        <taxon>Pleurostigmophora</taxon>
        <taxon>Geophilomorpha</taxon>
        <taxon>Linotaeniidae</taxon>
        <taxon>Strigamia</taxon>
    </lineage>
</organism>
<evidence type="ECO:0000256" key="2">
    <source>
        <dbReference type="ARBA" id="ARBA00007965"/>
    </source>
</evidence>
<feature type="transmembrane region" description="Helical" evidence="7">
    <location>
        <begin position="234"/>
        <end position="251"/>
    </location>
</feature>
<feature type="transmembrane region" description="Helical" evidence="7">
    <location>
        <begin position="167"/>
        <end position="190"/>
    </location>
</feature>
<reference evidence="9" key="1">
    <citation type="submission" date="2011-05" db="EMBL/GenBank/DDBJ databases">
        <authorList>
            <person name="Richards S.R."/>
            <person name="Qu J."/>
            <person name="Jiang H."/>
            <person name="Jhangiani S.N."/>
            <person name="Agravi P."/>
            <person name="Goodspeed R."/>
            <person name="Gross S."/>
            <person name="Mandapat C."/>
            <person name="Jackson L."/>
            <person name="Mathew T."/>
            <person name="Pu L."/>
            <person name="Thornton R."/>
            <person name="Saada N."/>
            <person name="Wilczek-Boney K.B."/>
            <person name="Lee S."/>
            <person name="Kovar C."/>
            <person name="Wu Y."/>
            <person name="Scherer S.E."/>
            <person name="Worley K.C."/>
            <person name="Muzny D.M."/>
            <person name="Gibbs R."/>
        </authorList>
    </citation>
    <scope>NUCLEOTIDE SEQUENCE</scope>
    <source>
        <strain evidence="9">Brora</strain>
    </source>
</reference>
<dbReference type="eggNOG" id="KOG1479">
    <property type="taxonomic scope" value="Eukaryota"/>
</dbReference>
<feature type="transmembrane region" description="Helical" evidence="7">
    <location>
        <begin position="55"/>
        <end position="75"/>
    </location>
</feature>
<sequence>MYKFRNLNSSHSSFDDYRTQLQTYFSSYMSIASCVPAVLFLFINAVISKRVSHKIRLIGSLIGMIILFILTTTLTKIDTDQWQITFFACSSIFQGAVMGLAACFPSRYMQANMNGQAIGGVFAITYYRYYLYQMKELENEAECRDIIQGVNKSYFWATFKAICCDGYVGSITFFTTLAVYPSIAVLVVSVNFGNKTALTNQFFIPVACFLLFNLGDLTGRIVSGMLRLPKSGSCWLPFLATARLILIPMLMMCNISKPNRHLAVMFNDDVIFVVLNLVLGLSNGYLMNLVAIYAPKRVQPQQREMAGSMMAFFFGIGLASGALVSDLLVSLL</sequence>
<dbReference type="PhylomeDB" id="T1IPQ8"/>
<feature type="transmembrane region" description="Helical" evidence="7">
    <location>
        <begin position="81"/>
        <end position="104"/>
    </location>
</feature>
<keyword evidence="6 7" id="KW-0472">Membrane</keyword>
<keyword evidence="4 7" id="KW-0812">Transmembrane</keyword>
<evidence type="ECO:0000256" key="1">
    <source>
        <dbReference type="ARBA" id="ARBA00004141"/>
    </source>
</evidence>
<proteinExistence type="inferred from homology"/>
<dbReference type="GO" id="GO:0005337">
    <property type="term" value="F:nucleoside transmembrane transporter activity"/>
    <property type="evidence" value="ECO:0007669"/>
    <property type="project" value="InterPro"/>
</dbReference>
<feature type="transmembrane region" description="Helical" evidence="7">
    <location>
        <begin position="306"/>
        <end position="329"/>
    </location>
</feature>
<evidence type="ECO:0000256" key="5">
    <source>
        <dbReference type="ARBA" id="ARBA00022989"/>
    </source>
</evidence>
<dbReference type="PROSITE" id="PS51257">
    <property type="entry name" value="PROKAR_LIPOPROTEIN"/>
    <property type="match status" value="1"/>
</dbReference>
<dbReference type="Proteomes" id="UP000014500">
    <property type="component" value="Unassembled WGS sequence"/>
</dbReference>
<evidence type="ECO:0000313" key="8">
    <source>
        <dbReference type="EnsemblMetazoa" id="SMAR003011-PA"/>
    </source>
</evidence>
<dbReference type="PANTHER" id="PTHR10332">
    <property type="entry name" value="EQUILIBRATIVE NUCLEOSIDE TRANSPORTER"/>
    <property type="match status" value="1"/>
</dbReference>
<protein>
    <submittedName>
        <fullName evidence="8">Uncharacterized protein</fullName>
    </submittedName>
</protein>
<evidence type="ECO:0000256" key="3">
    <source>
        <dbReference type="ARBA" id="ARBA00022448"/>
    </source>
</evidence>
<dbReference type="EnsemblMetazoa" id="SMAR003011-RA">
    <property type="protein sequence ID" value="SMAR003011-PA"/>
    <property type="gene ID" value="SMAR003011"/>
</dbReference>
<evidence type="ECO:0000256" key="6">
    <source>
        <dbReference type="ARBA" id="ARBA00023136"/>
    </source>
</evidence>
<dbReference type="HOGENOM" id="CLU_021611_6_1_1"/>
<feature type="transmembrane region" description="Helical" evidence="7">
    <location>
        <begin position="271"/>
        <end position="294"/>
    </location>
</feature>
<feature type="transmembrane region" description="Helical" evidence="7">
    <location>
        <begin position="24"/>
        <end position="43"/>
    </location>
</feature>
<comment type="similarity">
    <text evidence="2">Belongs to the SLC29A/ENT transporter (TC 2.A.57) family.</text>
</comment>
<evidence type="ECO:0000256" key="7">
    <source>
        <dbReference type="SAM" id="Phobius"/>
    </source>
</evidence>
<keyword evidence="5 7" id="KW-1133">Transmembrane helix</keyword>